<evidence type="ECO:0000256" key="1">
    <source>
        <dbReference type="ARBA" id="ARBA00004571"/>
    </source>
</evidence>
<dbReference type="Pfam" id="PF13609">
    <property type="entry name" value="Porin_4"/>
    <property type="match status" value="1"/>
</dbReference>
<evidence type="ECO:0000313" key="14">
    <source>
        <dbReference type="Proteomes" id="UP000054683"/>
    </source>
</evidence>
<keyword evidence="6 11" id="KW-0732">Signal</keyword>
<gene>
    <name evidence="13" type="ORF">AWB69_09100</name>
</gene>
<name>A0A158JYD9_9BURK</name>
<dbReference type="GO" id="GO:0009279">
    <property type="term" value="C:cell outer membrane"/>
    <property type="evidence" value="ECO:0007669"/>
    <property type="project" value="UniProtKB-SubCell"/>
</dbReference>
<keyword evidence="10" id="KW-0998">Cell outer membrane</keyword>
<evidence type="ECO:0000256" key="7">
    <source>
        <dbReference type="ARBA" id="ARBA00023065"/>
    </source>
</evidence>
<keyword evidence="3" id="KW-0813">Transport</keyword>
<evidence type="ECO:0000256" key="9">
    <source>
        <dbReference type="ARBA" id="ARBA00023136"/>
    </source>
</evidence>
<dbReference type="Proteomes" id="UP000054683">
    <property type="component" value="Unassembled WGS sequence"/>
</dbReference>
<dbReference type="Gene3D" id="2.40.160.10">
    <property type="entry name" value="Porin"/>
    <property type="match status" value="1"/>
</dbReference>
<evidence type="ECO:0000256" key="5">
    <source>
        <dbReference type="ARBA" id="ARBA00022692"/>
    </source>
</evidence>
<organism evidence="13 14">
    <name type="scientific">Caballeronia udeis</name>
    <dbReference type="NCBI Taxonomy" id="1232866"/>
    <lineage>
        <taxon>Bacteria</taxon>
        <taxon>Pseudomonadati</taxon>
        <taxon>Pseudomonadota</taxon>
        <taxon>Betaproteobacteria</taxon>
        <taxon>Burkholderiales</taxon>
        <taxon>Burkholderiaceae</taxon>
        <taxon>Caballeronia</taxon>
    </lineage>
</organism>
<keyword evidence="9" id="KW-0472">Membrane</keyword>
<dbReference type="GO" id="GO:0015288">
    <property type="term" value="F:porin activity"/>
    <property type="evidence" value="ECO:0007669"/>
    <property type="project" value="UniProtKB-KW"/>
</dbReference>
<dbReference type="RefSeq" id="WP_062093082.1">
    <property type="nucleotide sequence ID" value="NZ_FCOK02000143.1"/>
</dbReference>
<reference evidence="13 14" key="1">
    <citation type="submission" date="2016-01" db="EMBL/GenBank/DDBJ databases">
        <authorList>
            <person name="Oliw E.H."/>
        </authorList>
    </citation>
    <scope>NUCLEOTIDE SEQUENCE [LARGE SCALE GENOMIC DNA]</scope>
    <source>
        <strain evidence="13">LMG 27134</strain>
    </source>
</reference>
<evidence type="ECO:0000256" key="2">
    <source>
        <dbReference type="ARBA" id="ARBA00011233"/>
    </source>
</evidence>
<keyword evidence="8" id="KW-0626">Porin</keyword>
<feature type="chain" id="PRO_5008502187" evidence="11">
    <location>
        <begin position="22"/>
        <end position="392"/>
    </location>
</feature>
<dbReference type="AlphaFoldDB" id="A0A158JYD9"/>
<dbReference type="PANTHER" id="PTHR34501:SF9">
    <property type="entry name" value="MAJOR OUTER MEMBRANE PROTEIN P.IA"/>
    <property type="match status" value="1"/>
</dbReference>
<evidence type="ECO:0000256" key="11">
    <source>
        <dbReference type="SAM" id="SignalP"/>
    </source>
</evidence>
<evidence type="ECO:0000256" key="4">
    <source>
        <dbReference type="ARBA" id="ARBA00022452"/>
    </source>
</evidence>
<proteinExistence type="predicted"/>
<dbReference type="EMBL" id="FCOK02000143">
    <property type="protein sequence ID" value="SAL73902.1"/>
    <property type="molecule type" value="Genomic_DNA"/>
</dbReference>
<dbReference type="InterPro" id="IPR050298">
    <property type="entry name" value="Gram-neg_bact_OMP"/>
</dbReference>
<comment type="subunit">
    <text evidence="2">Homotrimer.</text>
</comment>
<dbReference type="PANTHER" id="PTHR34501">
    <property type="entry name" value="PROTEIN YDDL-RELATED"/>
    <property type="match status" value="1"/>
</dbReference>
<keyword evidence="4" id="KW-1134">Transmembrane beta strand</keyword>
<evidence type="ECO:0000259" key="12">
    <source>
        <dbReference type="Pfam" id="PF13609"/>
    </source>
</evidence>
<dbReference type="InterPro" id="IPR023614">
    <property type="entry name" value="Porin_dom_sf"/>
</dbReference>
<evidence type="ECO:0000256" key="3">
    <source>
        <dbReference type="ARBA" id="ARBA00022448"/>
    </source>
</evidence>
<protein>
    <submittedName>
        <fullName evidence="13">Porin</fullName>
    </submittedName>
</protein>
<dbReference type="SUPFAM" id="SSF56935">
    <property type="entry name" value="Porins"/>
    <property type="match status" value="1"/>
</dbReference>
<dbReference type="OrthoDB" id="8679056at2"/>
<dbReference type="CDD" id="cd00342">
    <property type="entry name" value="gram_neg_porins"/>
    <property type="match status" value="1"/>
</dbReference>
<feature type="signal peptide" evidence="11">
    <location>
        <begin position="1"/>
        <end position="21"/>
    </location>
</feature>
<dbReference type="InterPro" id="IPR033900">
    <property type="entry name" value="Gram_neg_porin_domain"/>
</dbReference>
<evidence type="ECO:0000313" key="13">
    <source>
        <dbReference type="EMBL" id="SAL73902.1"/>
    </source>
</evidence>
<keyword evidence="7" id="KW-0406">Ion transport</keyword>
<comment type="subcellular location">
    <subcellularLocation>
        <location evidence="1">Cell outer membrane</location>
        <topology evidence="1">Multi-pass membrane protein</topology>
    </subcellularLocation>
</comment>
<accession>A0A158JYD9</accession>
<keyword evidence="5" id="KW-0812">Transmembrane</keyword>
<feature type="domain" description="Porin" evidence="12">
    <location>
        <begin position="31"/>
        <end position="360"/>
    </location>
</feature>
<sequence length="392" mass="40771">MIYRTAICACVALTSIAPAWAQDESTGPGIASTASMPSTSSAGTASSSSVTLYGSIDEGVQYLSHSSTGKTTSPAFQVGAGMATSFWGLRGVEDLGGGLKTIFNLEGGFSANNGTSSQGGRLFGRQAYVGLDGKYGRLTFGRQYTMRFYATSAINPFGDGAQGLTTLDNGIANARADNAISYRGYILPGLEAGVNYSFGRDGVAGTPVSQVATNCPGQTTPYQQCKEWSALLKYTGNSWGAATAYERNNGGTSATYGGLTSPSLSDSRFIAGGYVEAGPAKIGLGWIKRTDLGISTPRSNLVWLTGTVLVAPDISIDSMLAELKYEHSPNKAIVEVLRGVYSLSKRTALYVTGEHIQNGGKLAIAASTMLPVADPPPGGAQISIIAGIRHRF</sequence>
<dbReference type="GO" id="GO:0046930">
    <property type="term" value="C:pore complex"/>
    <property type="evidence" value="ECO:0007669"/>
    <property type="project" value="UniProtKB-KW"/>
</dbReference>
<evidence type="ECO:0000256" key="6">
    <source>
        <dbReference type="ARBA" id="ARBA00022729"/>
    </source>
</evidence>
<dbReference type="GO" id="GO:0006811">
    <property type="term" value="P:monoatomic ion transport"/>
    <property type="evidence" value="ECO:0007669"/>
    <property type="project" value="UniProtKB-KW"/>
</dbReference>
<evidence type="ECO:0000256" key="8">
    <source>
        <dbReference type="ARBA" id="ARBA00023114"/>
    </source>
</evidence>
<evidence type="ECO:0000256" key="10">
    <source>
        <dbReference type="ARBA" id="ARBA00023237"/>
    </source>
</evidence>